<dbReference type="AlphaFoldDB" id="A0AAE0PJT9"/>
<protein>
    <submittedName>
        <fullName evidence="2">Uncharacterized protein</fullName>
    </submittedName>
</protein>
<keyword evidence="3" id="KW-1185">Reference proteome</keyword>
<sequence length="1204" mass="132956">MRVHHDSELMEQVVAASPLADVRDFHVVRDHKRRPIIFSISKKGVLYLIKPDKHGHHEPISISDELNIPSDHEVTALGVHQDATDLTLSVAFAHGKPHQRSELVLLKEMTPDTLIGCPLGCLADYVMPGQSGDFDGHVYDLLLSPGVDKHRPLAVATSHPPQPINADLWEANSDICRIDIDYQASTWSIKRDLRIPFNSADVYCICPGSLPGNMVFGVFALFTVAENLCLYFLGLSPGQGGRYRLEQIKLPVPPEARDLSTVETARRKTDLLIAAKDGIYRIPADACTSGLTELPSHSLIAANRDCFQGLQQIQTLQSQYLVSIFTRNTNGDIGHIQFLTLDEGVGRPMANSPTLTKATDAHGITSGAAQFRALRDEATGSQLVFALLSNGEDMQSAMRTLHQSGDSELWTTGEFLIPSSDMHREIYTYTTTIRVEPTATGDGKLFDGKLELSASSACLATVNGQNVHLSQQPIRVKPDAIGMVTVIQQINDLHVPVLRVVTGVPGSEPTYIDPSRKVFGFFKSLSTAGDLQSANFPNGEKLLGDAATPRSVDAGRVMETIARLTACGSSLKPEDHFAVAGSAPSDEAAHDASQERASASSTVQPHSSPGWSVFDWFTRVLHKINDIFLEGMDLIVRIGEKTWKFVVSTYEHVMKSIKKALEWLGVGVKKIWDGLKYIFAWKDIEDTHLILREYVATSLDVATGCLSLFGDQARDFLLRVADREMGDLTPQDLPTEAKNPLRDDAKLNNKMEEHANVIEAFYSPASNYANYHVQHNPKVIKAMRVPSGPVDHNDPLSRIWASLKDLMAEFWDMTKSVGSKLASLVSEPSGKVSISDLVSSLGKHLRGKLISALKRLVNLVFDFGHDVLLAVDKFARKQVDIPVISWLWGKISKAPLTLLDAVLLVLAIPSTIAFKICHGVKPKDHAFYNEVQSARGKMLAELFKIEEQYNTLGHPSTSLTRVKRAVQEQTTNSATSSTTLPAADISNNTIKPGPGILLQQIDRVSAHPLLRWFNKWLAAHQPLATFGYLAWNFFFLFKETGEWKESLDEAADVESGRKWDTCGAVTFTISWVFSFPMESRSPSWYLQVADWAISFLAIAKHGCSHVVNGAMTFVFALLQIHFYTKSWRMDYKENWEKRDDVIVIASTYFAKIHDALSGFCTTINGSNPHLAFACSTSGMLSIFGTGFDKARKAEVGVCHLIFRT</sequence>
<reference evidence="2" key="1">
    <citation type="journal article" date="2023" name="Mol. Phylogenet. Evol.">
        <title>Genome-scale phylogeny and comparative genomics of the fungal order Sordariales.</title>
        <authorList>
            <person name="Hensen N."/>
            <person name="Bonometti L."/>
            <person name="Westerberg I."/>
            <person name="Brannstrom I.O."/>
            <person name="Guillou S."/>
            <person name="Cros-Aarteil S."/>
            <person name="Calhoun S."/>
            <person name="Haridas S."/>
            <person name="Kuo A."/>
            <person name="Mondo S."/>
            <person name="Pangilinan J."/>
            <person name="Riley R."/>
            <person name="LaButti K."/>
            <person name="Andreopoulos B."/>
            <person name="Lipzen A."/>
            <person name="Chen C."/>
            <person name="Yan M."/>
            <person name="Daum C."/>
            <person name="Ng V."/>
            <person name="Clum A."/>
            <person name="Steindorff A."/>
            <person name="Ohm R.A."/>
            <person name="Martin F."/>
            <person name="Silar P."/>
            <person name="Natvig D.O."/>
            <person name="Lalanne C."/>
            <person name="Gautier V."/>
            <person name="Ament-Velasquez S.L."/>
            <person name="Kruys A."/>
            <person name="Hutchinson M.I."/>
            <person name="Powell A.J."/>
            <person name="Barry K."/>
            <person name="Miller A.N."/>
            <person name="Grigoriev I.V."/>
            <person name="Debuchy R."/>
            <person name="Gladieux P."/>
            <person name="Hiltunen Thoren M."/>
            <person name="Johannesson H."/>
        </authorList>
    </citation>
    <scope>NUCLEOTIDE SEQUENCE</scope>
    <source>
        <strain evidence="2">FGSC 1904</strain>
    </source>
</reference>
<feature type="region of interest" description="Disordered" evidence="1">
    <location>
        <begin position="582"/>
        <end position="608"/>
    </location>
</feature>
<comment type="caution">
    <text evidence="2">The sequence shown here is derived from an EMBL/GenBank/DDBJ whole genome shotgun (WGS) entry which is preliminary data.</text>
</comment>
<organism evidence="2 3">
    <name type="scientific">Sordaria brevicollis</name>
    <dbReference type="NCBI Taxonomy" id="83679"/>
    <lineage>
        <taxon>Eukaryota</taxon>
        <taxon>Fungi</taxon>
        <taxon>Dikarya</taxon>
        <taxon>Ascomycota</taxon>
        <taxon>Pezizomycotina</taxon>
        <taxon>Sordariomycetes</taxon>
        <taxon>Sordariomycetidae</taxon>
        <taxon>Sordariales</taxon>
        <taxon>Sordariaceae</taxon>
        <taxon>Sordaria</taxon>
    </lineage>
</organism>
<name>A0AAE0PJT9_SORBR</name>
<proteinExistence type="predicted"/>
<feature type="compositionally biased region" description="Polar residues" evidence="1">
    <location>
        <begin position="595"/>
        <end position="608"/>
    </location>
</feature>
<evidence type="ECO:0000256" key="1">
    <source>
        <dbReference type="SAM" id="MobiDB-lite"/>
    </source>
</evidence>
<dbReference type="Proteomes" id="UP001281003">
    <property type="component" value="Unassembled WGS sequence"/>
</dbReference>
<gene>
    <name evidence="2" type="ORF">B0T20DRAFT_494908</name>
</gene>
<accession>A0AAE0PJT9</accession>
<evidence type="ECO:0000313" key="2">
    <source>
        <dbReference type="EMBL" id="KAK3400815.1"/>
    </source>
</evidence>
<reference evidence="2" key="2">
    <citation type="submission" date="2023-07" db="EMBL/GenBank/DDBJ databases">
        <authorList>
            <consortium name="Lawrence Berkeley National Laboratory"/>
            <person name="Haridas S."/>
            <person name="Hensen N."/>
            <person name="Bonometti L."/>
            <person name="Westerberg I."/>
            <person name="Brannstrom I.O."/>
            <person name="Guillou S."/>
            <person name="Cros-Aarteil S."/>
            <person name="Calhoun S."/>
            <person name="Kuo A."/>
            <person name="Mondo S."/>
            <person name="Pangilinan J."/>
            <person name="Riley R."/>
            <person name="LaButti K."/>
            <person name="Andreopoulos B."/>
            <person name="Lipzen A."/>
            <person name="Chen C."/>
            <person name="Yanf M."/>
            <person name="Daum C."/>
            <person name="Ng V."/>
            <person name="Clum A."/>
            <person name="Steindorff A."/>
            <person name="Ohm R."/>
            <person name="Martin F."/>
            <person name="Silar P."/>
            <person name="Natvig D."/>
            <person name="Lalanne C."/>
            <person name="Gautier V."/>
            <person name="Ament-velasquez S.L."/>
            <person name="Kruys A."/>
            <person name="Hutchinson M.I."/>
            <person name="Powell A.J."/>
            <person name="Barry K."/>
            <person name="Miller A.N."/>
            <person name="Grigoriev I.V."/>
            <person name="Debuchy R."/>
            <person name="Gladieux P."/>
            <person name="Thoren M.H."/>
            <person name="Johannesson H."/>
        </authorList>
    </citation>
    <scope>NUCLEOTIDE SEQUENCE</scope>
    <source>
        <strain evidence="2">FGSC 1904</strain>
    </source>
</reference>
<dbReference type="EMBL" id="JAUTDP010000003">
    <property type="protein sequence ID" value="KAK3400815.1"/>
    <property type="molecule type" value="Genomic_DNA"/>
</dbReference>
<evidence type="ECO:0000313" key="3">
    <source>
        <dbReference type="Proteomes" id="UP001281003"/>
    </source>
</evidence>